<keyword evidence="3" id="KW-0804">Transcription</keyword>
<comment type="caution">
    <text evidence="7">The sequence shown here is derived from an EMBL/GenBank/DDBJ whole genome shotgun (WGS) entry which is preliminary data.</text>
</comment>
<dbReference type="Pfam" id="PF02365">
    <property type="entry name" value="NAM"/>
    <property type="match status" value="1"/>
</dbReference>
<evidence type="ECO:0000256" key="3">
    <source>
        <dbReference type="ARBA" id="ARBA00023163"/>
    </source>
</evidence>
<dbReference type="InterPro" id="IPR003441">
    <property type="entry name" value="NAC-dom"/>
</dbReference>
<protein>
    <recommendedName>
        <fullName evidence="6">NAC domain-containing protein</fullName>
    </recommendedName>
</protein>
<gene>
    <name evidence="7" type="ORF">Fmac_026963</name>
</gene>
<accession>A0ABD1LGE1</accession>
<organism evidence="7 8">
    <name type="scientific">Flemingia macrophylla</name>
    <dbReference type="NCBI Taxonomy" id="520843"/>
    <lineage>
        <taxon>Eukaryota</taxon>
        <taxon>Viridiplantae</taxon>
        <taxon>Streptophyta</taxon>
        <taxon>Embryophyta</taxon>
        <taxon>Tracheophyta</taxon>
        <taxon>Spermatophyta</taxon>
        <taxon>Magnoliopsida</taxon>
        <taxon>eudicotyledons</taxon>
        <taxon>Gunneridae</taxon>
        <taxon>Pentapetalae</taxon>
        <taxon>rosids</taxon>
        <taxon>fabids</taxon>
        <taxon>Fabales</taxon>
        <taxon>Fabaceae</taxon>
        <taxon>Papilionoideae</taxon>
        <taxon>50 kb inversion clade</taxon>
        <taxon>NPAAA clade</taxon>
        <taxon>indigoferoid/millettioid clade</taxon>
        <taxon>Phaseoleae</taxon>
        <taxon>Flemingia</taxon>
    </lineage>
</organism>
<feature type="region of interest" description="Disordered" evidence="5">
    <location>
        <begin position="129"/>
        <end position="153"/>
    </location>
</feature>
<reference evidence="7 8" key="1">
    <citation type="submission" date="2024-08" db="EMBL/GenBank/DDBJ databases">
        <title>Insights into the chromosomal genome structure of Flemingia macrophylla.</title>
        <authorList>
            <person name="Ding Y."/>
            <person name="Zhao Y."/>
            <person name="Bi W."/>
            <person name="Wu M."/>
            <person name="Zhao G."/>
            <person name="Gong Y."/>
            <person name="Li W."/>
            <person name="Zhang P."/>
        </authorList>
    </citation>
    <scope>NUCLEOTIDE SEQUENCE [LARGE SCALE GENOMIC DNA]</scope>
    <source>
        <strain evidence="7">DYQJB</strain>
        <tissue evidence="7">Leaf</tissue>
    </source>
</reference>
<evidence type="ECO:0000256" key="2">
    <source>
        <dbReference type="ARBA" id="ARBA00023125"/>
    </source>
</evidence>
<sequence>MGEASEDYSTYYFNQMMSLMSSFRFHPTNDELVMYYLKQKIYGKRLKLDAIHVTNVYKWDFRIFLVLDHLFVPFSSFVGDWNGIDLGFVWEEARQLREKNECLQRQFQSFFNVFLPLLPSDTQHLLQQQVDQQPHNQDDQQAPLAGGHYGDDY</sequence>
<evidence type="ECO:0000256" key="1">
    <source>
        <dbReference type="ARBA" id="ARBA00023015"/>
    </source>
</evidence>
<dbReference type="InterPro" id="IPR036093">
    <property type="entry name" value="NAC_dom_sf"/>
</dbReference>
<feature type="domain" description="NAC" evidence="6">
    <location>
        <begin position="22"/>
        <end position="59"/>
    </location>
</feature>
<evidence type="ECO:0000313" key="8">
    <source>
        <dbReference type="Proteomes" id="UP001603857"/>
    </source>
</evidence>
<name>A0ABD1LGE1_9FABA</name>
<evidence type="ECO:0000256" key="4">
    <source>
        <dbReference type="ARBA" id="ARBA00023242"/>
    </source>
</evidence>
<dbReference type="AlphaFoldDB" id="A0ABD1LGE1"/>
<keyword evidence="1" id="KW-0805">Transcription regulation</keyword>
<keyword evidence="8" id="KW-1185">Reference proteome</keyword>
<dbReference type="SUPFAM" id="SSF101941">
    <property type="entry name" value="NAC domain"/>
    <property type="match status" value="1"/>
</dbReference>
<dbReference type="GO" id="GO:0003677">
    <property type="term" value="F:DNA binding"/>
    <property type="evidence" value="ECO:0007669"/>
    <property type="project" value="UniProtKB-KW"/>
</dbReference>
<evidence type="ECO:0000259" key="6">
    <source>
        <dbReference type="Pfam" id="PF02365"/>
    </source>
</evidence>
<evidence type="ECO:0000256" key="5">
    <source>
        <dbReference type="SAM" id="MobiDB-lite"/>
    </source>
</evidence>
<proteinExistence type="predicted"/>
<keyword evidence="4" id="KW-0539">Nucleus</keyword>
<keyword evidence="2" id="KW-0238">DNA-binding</keyword>
<dbReference type="EMBL" id="JBGMDY010000009">
    <property type="protein sequence ID" value="KAL2322584.1"/>
    <property type="molecule type" value="Genomic_DNA"/>
</dbReference>
<feature type="compositionally biased region" description="Low complexity" evidence="5">
    <location>
        <begin position="129"/>
        <end position="141"/>
    </location>
</feature>
<dbReference type="Proteomes" id="UP001603857">
    <property type="component" value="Unassembled WGS sequence"/>
</dbReference>
<evidence type="ECO:0000313" key="7">
    <source>
        <dbReference type="EMBL" id="KAL2322584.1"/>
    </source>
</evidence>